<keyword evidence="4 6" id="KW-0274">FAD</keyword>
<dbReference type="SUPFAM" id="SSF51730">
    <property type="entry name" value="FAD-linked oxidoreductase"/>
    <property type="match status" value="1"/>
</dbReference>
<comment type="similarity">
    <text evidence="6">Belongs to the methylenetetrahydrofolate reductase family.</text>
</comment>
<dbReference type="Gene3D" id="3.20.20.220">
    <property type="match status" value="1"/>
</dbReference>
<comment type="caution">
    <text evidence="7">The sequence shown here is derived from an EMBL/GenBank/DDBJ whole genome shotgun (WGS) entry which is preliminary data.</text>
</comment>
<evidence type="ECO:0000313" key="8">
    <source>
        <dbReference type="Proteomes" id="UP001142292"/>
    </source>
</evidence>
<organism evidence="7 8">
    <name type="scientific">Nocardioides luteus</name>
    <dbReference type="NCBI Taxonomy" id="1844"/>
    <lineage>
        <taxon>Bacteria</taxon>
        <taxon>Bacillati</taxon>
        <taxon>Actinomycetota</taxon>
        <taxon>Actinomycetes</taxon>
        <taxon>Propionibacteriales</taxon>
        <taxon>Nocardioidaceae</taxon>
        <taxon>Nocardioides</taxon>
    </lineage>
</organism>
<accession>A0ABQ5T6E1</accession>
<evidence type="ECO:0000256" key="4">
    <source>
        <dbReference type="ARBA" id="ARBA00022827"/>
    </source>
</evidence>
<keyword evidence="5 6" id="KW-0560">Oxidoreductase</keyword>
<evidence type="ECO:0000256" key="3">
    <source>
        <dbReference type="ARBA" id="ARBA00022630"/>
    </source>
</evidence>
<dbReference type="InterPro" id="IPR029041">
    <property type="entry name" value="FAD-linked_oxidoreductase-like"/>
</dbReference>
<evidence type="ECO:0000256" key="5">
    <source>
        <dbReference type="ARBA" id="ARBA00023002"/>
    </source>
</evidence>
<dbReference type="Proteomes" id="UP001142292">
    <property type="component" value="Unassembled WGS sequence"/>
</dbReference>
<comment type="pathway">
    <text evidence="2 6">One-carbon metabolism; tetrahydrofolate interconversion.</text>
</comment>
<proteinExistence type="inferred from homology"/>
<keyword evidence="8" id="KW-1185">Reference proteome</keyword>
<dbReference type="EMBL" id="BSEL01000013">
    <property type="protein sequence ID" value="GLJ70666.1"/>
    <property type="molecule type" value="Genomic_DNA"/>
</dbReference>
<name>A0ABQ5T6E1_9ACTN</name>
<dbReference type="InterPro" id="IPR003171">
    <property type="entry name" value="Mehydrof_redctse-like"/>
</dbReference>
<comment type="cofactor">
    <cofactor evidence="1 6">
        <name>FAD</name>
        <dbReference type="ChEBI" id="CHEBI:57692"/>
    </cofactor>
</comment>
<dbReference type="RefSeq" id="WP_189118105.1">
    <property type="nucleotide sequence ID" value="NZ_BMRK01000005.1"/>
</dbReference>
<evidence type="ECO:0000256" key="1">
    <source>
        <dbReference type="ARBA" id="ARBA00001974"/>
    </source>
</evidence>
<reference evidence="7" key="2">
    <citation type="submission" date="2023-01" db="EMBL/GenBank/DDBJ databases">
        <authorList>
            <person name="Sun Q."/>
            <person name="Evtushenko L."/>
        </authorList>
    </citation>
    <scope>NUCLEOTIDE SEQUENCE</scope>
    <source>
        <strain evidence="7">VKM Ac-1246</strain>
    </source>
</reference>
<protein>
    <recommendedName>
        <fullName evidence="6">Methylenetetrahydrofolate reductase</fullName>
    </recommendedName>
</protein>
<evidence type="ECO:0000256" key="6">
    <source>
        <dbReference type="RuleBase" id="RU003862"/>
    </source>
</evidence>
<dbReference type="Pfam" id="PF02219">
    <property type="entry name" value="MTHFR"/>
    <property type="match status" value="1"/>
</dbReference>
<evidence type="ECO:0000256" key="2">
    <source>
        <dbReference type="ARBA" id="ARBA00004777"/>
    </source>
</evidence>
<evidence type="ECO:0000313" key="7">
    <source>
        <dbReference type="EMBL" id="GLJ70666.1"/>
    </source>
</evidence>
<keyword evidence="3 6" id="KW-0285">Flavoprotein</keyword>
<sequence length="306" mass="34641">MDLQQRISDRAGEILLFAVTPPRVTTDPERVQQIADVTLERIRPLDVDGLILYDIDDESDRNPEERPFPFVRTLDPAHFLENNLPDLDVPAVVYRATGKYDEPTLRDWVKTQDPARSLSVFVGGSSGEKRMATSLRRAQEIRKEANPDLLLGAVAIPERHTVKGDEHHRLIAKQEAGCSYFVTQVVYDVNAAKNLVSDYRYECEARGVQPVPIVFTFSVCGSMKTLEFLRWLGVDVPRWIENELRHATDTLDASLEQAEAAAIELMSFCRQLGVPFGINIESVSIRKVEIEASVRLAERLRNKLDR</sequence>
<gene>
    <name evidence="7" type="ORF">GCM10017579_47020</name>
</gene>
<reference evidence="7" key="1">
    <citation type="journal article" date="2014" name="Int. J. Syst. Evol. Microbiol.">
        <title>Complete genome of a new Firmicutes species belonging to the dominant human colonic microbiota ('Ruminococcus bicirculans') reveals two chromosomes and a selective capacity to utilize plant glucans.</title>
        <authorList>
            <consortium name="NISC Comparative Sequencing Program"/>
            <person name="Wegmann U."/>
            <person name="Louis P."/>
            <person name="Goesmann A."/>
            <person name="Henrissat B."/>
            <person name="Duncan S.H."/>
            <person name="Flint H.J."/>
        </authorList>
    </citation>
    <scope>NUCLEOTIDE SEQUENCE</scope>
    <source>
        <strain evidence="7">VKM Ac-1246</strain>
    </source>
</reference>